<feature type="region of interest" description="Disordered" evidence="2">
    <location>
        <begin position="3300"/>
        <end position="3338"/>
    </location>
</feature>
<evidence type="ECO:0000256" key="3">
    <source>
        <dbReference type="SAM" id="SignalP"/>
    </source>
</evidence>
<dbReference type="InterPro" id="IPR003609">
    <property type="entry name" value="Pan_app"/>
</dbReference>
<feature type="compositionally biased region" description="Low complexity" evidence="2">
    <location>
        <begin position="3318"/>
        <end position="3333"/>
    </location>
</feature>
<dbReference type="PANTHER" id="PTHR16897:SF2">
    <property type="entry name" value="OS03G0226600 PROTEIN"/>
    <property type="match status" value="1"/>
</dbReference>
<organism evidence="5 6">
    <name type="scientific">Amphimedon queenslandica</name>
    <name type="common">Sponge</name>
    <dbReference type="NCBI Taxonomy" id="400682"/>
    <lineage>
        <taxon>Eukaryota</taxon>
        <taxon>Metazoa</taxon>
        <taxon>Porifera</taxon>
        <taxon>Demospongiae</taxon>
        <taxon>Heteroscleromorpha</taxon>
        <taxon>Haplosclerida</taxon>
        <taxon>Niphatidae</taxon>
        <taxon>Amphimedon</taxon>
    </lineage>
</organism>
<keyword evidence="3" id="KW-0732">Signal</keyword>
<dbReference type="Proteomes" id="UP000007879">
    <property type="component" value="Unassembled WGS sequence"/>
</dbReference>
<dbReference type="SUPFAM" id="SSF57196">
    <property type="entry name" value="EGF/Laminin"/>
    <property type="match status" value="1"/>
</dbReference>
<dbReference type="InterPro" id="IPR018097">
    <property type="entry name" value="EGF_Ca-bd_CS"/>
</dbReference>
<evidence type="ECO:0000313" key="5">
    <source>
        <dbReference type="EnsemblMetazoa" id="XP_019851919.1"/>
    </source>
</evidence>
<evidence type="ECO:0000259" key="4">
    <source>
        <dbReference type="SMART" id="SM00179"/>
    </source>
</evidence>
<dbReference type="PANTHER" id="PTHR16897">
    <property type="entry name" value="OS10G0105400 PROTEIN"/>
    <property type="match status" value="1"/>
</dbReference>
<dbReference type="GeneID" id="100633663"/>
<dbReference type="InterPro" id="IPR011030">
    <property type="entry name" value="Lipovitellin_superhlx_dom"/>
</dbReference>
<evidence type="ECO:0000313" key="6">
    <source>
        <dbReference type="Proteomes" id="UP000007879"/>
    </source>
</evidence>
<dbReference type="Gene3D" id="1.25.10.20">
    <property type="entry name" value="Vitellinogen, superhelical"/>
    <property type="match status" value="1"/>
</dbReference>
<reference evidence="5" key="2">
    <citation type="submission" date="2024-06" db="UniProtKB">
        <authorList>
            <consortium name="EnsemblMetazoa"/>
        </authorList>
    </citation>
    <scope>IDENTIFICATION</scope>
</reference>
<dbReference type="EnsemblMetazoa" id="XM_019996360.1">
    <property type="protein sequence ID" value="XP_019851919.1"/>
    <property type="gene ID" value="LOC100633663"/>
</dbReference>
<keyword evidence="6" id="KW-1185">Reference proteome</keyword>
<dbReference type="Pfam" id="PF00024">
    <property type="entry name" value="PAN_1"/>
    <property type="match status" value="1"/>
</dbReference>
<accession>A0AAN0J4H3</accession>
<reference evidence="6" key="1">
    <citation type="journal article" date="2010" name="Nature">
        <title>The Amphimedon queenslandica genome and the evolution of animal complexity.</title>
        <authorList>
            <person name="Srivastava M."/>
            <person name="Simakov O."/>
            <person name="Chapman J."/>
            <person name="Fahey B."/>
            <person name="Gauthier M.E."/>
            <person name="Mitros T."/>
            <person name="Richards G.S."/>
            <person name="Conaco C."/>
            <person name="Dacre M."/>
            <person name="Hellsten U."/>
            <person name="Larroux C."/>
            <person name="Putnam N.H."/>
            <person name="Stanke M."/>
            <person name="Adamska M."/>
            <person name="Darling A."/>
            <person name="Degnan S.M."/>
            <person name="Oakley T.H."/>
            <person name="Plachetzki D.C."/>
            <person name="Zhai Y."/>
            <person name="Adamski M."/>
            <person name="Calcino A."/>
            <person name="Cummins S.F."/>
            <person name="Goodstein D.M."/>
            <person name="Harris C."/>
            <person name="Jackson D.J."/>
            <person name="Leys S.P."/>
            <person name="Shu S."/>
            <person name="Woodcroft B.J."/>
            <person name="Vervoort M."/>
            <person name="Kosik K.S."/>
            <person name="Manning G."/>
            <person name="Degnan B.M."/>
            <person name="Rokhsar D.S."/>
        </authorList>
    </citation>
    <scope>NUCLEOTIDE SEQUENCE [LARGE SCALE GENOMIC DNA]</scope>
</reference>
<dbReference type="SUPFAM" id="SSF49265">
    <property type="entry name" value="Fibronectin type III"/>
    <property type="match status" value="1"/>
</dbReference>
<evidence type="ECO:0000256" key="2">
    <source>
        <dbReference type="SAM" id="MobiDB-lite"/>
    </source>
</evidence>
<feature type="signal peptide" evidence="3">
    <location>
        <begin position="1"/>
        <end position="25"/>
    </location>
</feature>
<protein>
    <recommendedName>
        <fullName evidence="4">EGF-like calcium-binding domain-containing protein</fullName>
    </recommendedName>
</protein>
<feature type="domain" description="EGF-like calcium-binding" evidence="4">
    <location>
        <begin position="4264"/>
        <end position="4305"/>
    </location>
</feature>
<sequence length="4387" mass="478629">MGTSAEVLSSARLFLLLLLLWTVNAEKGSVLPANTQYEAGYIYKYHFNSDVSLHSNIRAATSLQVDLLVLSEKDQVQHLALTFSNLNLTWHTSDSSREDRPFEDISKWFSVFRDYSGHVQIIQYPQAERGSSVLSIKKMITQLISIEDESFASAGDSFIQNYVLNQSGAKKNCSKVYQFDASGCLKTVELSEYIIQDQSKGYTGFIDGLKSFNKLTLIGKELNQSPLPSIPVKLMNETLKSAHSQAVERVPLSSVYEGIVQHLSCTSTSSFCQKELIKSLHLLSSRDLKLLVKRIEGSFHSSSEILTLIDALVMCDVCNTTDLLTNTVLANKSQSDAVLQKTLHYFATSTLPVKENTVRVIKSMIDGGIISSLTKKKAFLTLGAIAMSVKDETPQLSRDIVDYLHKYLNSASPSLHDASVIDGIGNAGHKTSQSILHHYAKKDKRSHVQHAAIRALRHNHDTETADLLQDLAKGSSSGVVQHAAVSMYQKHHLAKRDILTELKSKVQRSRRSVAAAADASGVYNTTMPPVHWSTAFGDDNITMNMDRTIHNQFSLSTDPYSTNYVLSMRDETSFTVDLQLSSGIQHNQFLRTELCLDGRVSYSTNMLTDFTIFGIRDQHSQFMVVINDLIQKFSLAYDAFVSSQSTYSSVTSRFSPALTSIESSFSQSSEYLSQFHFSIDSISDGIRFKNDINDLSLILNSTLSNIMISYTSTKQSVPASVGDLSYDLVSVLTPSGESFIQSTSYVPLLRFAPQEALANIYQLYWDTEKGLVQLESQVNSVKDVTGRLGSNKEWTDPSLRLWSLNDSITDVHDAILLRMNTNASEDNDLRLLSEAIVSYLQPALYALLDAPTPLYNARQSLIKSFTATDSAFDLLTIAYEATRSSLDTIFGQVVHPGFPVSLKPCDETYGCGYYPSTTGDLYRNGIDLTLQGEMIIAPFSGYVQLFDDSVLHNSSLYSYSPNNTIMITPTEFSMDSYTIIISNMIPSNVLSSSPLFIKGGMELGSASSLAGKSTIHVEAYKSTTEAPGTLYPQDPSQFLPRTVNPTASVSWSCNEIATIINGAVVDLTTAVTNEPVQTLVGDPLVDFSIAHEFPQPYDIILKDNKTISSQTNVAFFESSTSLTVGPIPVSFTFTSTGHYMTNFSFESQFLSEEVEVRLSPQVWSSVNGSMRVGSATFALVEIGGTLIDATLPLTIKQNFSTWPLTASCDMELMTDNTRMNLTTKLAQLTGGGGGVSNEETLDFQVPWEYSIPYINRDEFEQTGTLADPSPPYFLSLAHRNNSYCHVEQLIGRKYHNPAFELEFRIDEGESITDKKYKVGTYSDGANVLPLTGLYGERIVLPHSLVQGLRLFFTVISVNEDGDTTQAECQLSTYDSSPPLGSVVPVASFTSHPNQFLVFLSLFDEAQLLEEQEIAIGTEAGADGSDIVDWTTFELSLINNEPFGTGLDLYSFPMRGRLVSDIITWHTDVDTPTDCADLCTSDSFCLSFDHSLGQKRCVLHSTILGPSSDISGVPFLNSFSTESLKVFQDFYHYEKLGLGNSTMFTFSNLTLEHRRTFYVNMRLRDALGYTSVVSSAAVRVDLSPPFPGLILNAASDALSNEACGFNVGQYCNEYGPTTPVDNHRVIVDGTGSATVFNGPIQLVDTLYTKANTFMTANWDGFNDRESGLRSYTWCISSASNHTCDILPPTDPHSGLSDQYWSHNGLAKTDLLDGEYYITVEVINGVGYGGSMVTMVHHSVPYIVDTQPPVIGSFSVVYYDINSNLLNVSFLISDAGSGVHQVRIGVGRTPDDVNIFPWALVTSDRDNVLNTESIEVYIPDGVNGWVKLQVTDNVGLREGVTVSEPINIDRTPPLVGAVYDARIHDGSNVAGDVNYQSNNSHICVSWSGFSDPESLIVSYQWSIGSSPGSESLLQLQNLTDDEVRERLACEDVVLSHGMTYYSTLLVTNGADPPLSSMGYSNGITIDTSPPIAGTVTDGGSPSGGDIDFSNSLTDASFHWSGFNDPQSLIQQYTVHIYRQPLNSMEPIIIHSETIEDGSISSYSSNHFSFSAGDRVYATIVAVNHAGLSVNGSSNGSRIDVTPPVLTSLVDGLQEGSDISYQSSTQTLSVTGSATDDESSIVQVEVAYFRVLEGIKTRVFPDPDLEDDPTYVLPSLSISHTATGLSLVNGAKYIASVTLRNGAGLSSTYETDGVFIDSSPPVVTLVTVYGSMSNEDPVSTSPTELRVDWYGSDIGSGIIQYLVSVLNEDGSVAVPSIDYGGSEGSLITGLNLTEGSSASGPFYKVSVVAVDGANLSSVAVESNSFWVNAQDPVGIVQDGFDPQVDVDFVDEYYSVTAHFRGFFSEDCGGFSDYMWSVGTLEDREAVLPFTREGIVLTSEGAGSAQIYLPGLESFDSTLLLVTFRGITGCGSTFDSVSDGFIIYKSPPFLSIIETGPFSIENSLIADAERSHDTYQSLTSFSSLFEVNGSLIGEGGVGRGQEIESVRVKVGSYPRGDDLMNETDALGGGGEGVSRYYIRDELRGGEGVPNYVTVTAINSAGLLSEAISEPLVLDTSLPPKGKITCSEILKSSCTDTTPVSSIQLICQWTGTIDLQSPIQGHTLSISTDQSDHSKILSREIPGNEQSFVSPVLSARTSSVYYVTLYVRNEAGLTNILSTSISSECNSTGPIGAGAVSVRPNIASGGYDGETVTDKVIDWSSSAVCLWNTNSLLISFSPFTGDEISEYQLGIGIYPSAGDVLNFSSISPYLQSGLYEYQLDLLTIDSDIRGPVYFTIRAFNARDQYADINSDPIYIKSDSNSISSMVYDGPDPQSDIDFQPSLAYYSGSFHYGVNCPLKSLQWGLEGADGLMVKNMSDVSLVDSEELETVFTFSSNQVDLHNDETYRIVVRGVDYTNVVHIFRSNGSGATLQQLQPGSVSDVSSLDLRYQEPLTSISFRISGFGDGSPEQEVSYYEAALGSNSEYSSTRSDIIPFTYIGLNTSHAFTGLNLVSQSQTYYVTVRAHSVSGSVAQVTSNGFRPGYGSQILAGRIVQPLFQSNTTYLRVWWEGFQSDVPILSYEWAVSSRILNKSLLSSFCDDFSDDHSDQFVHGFENIGTSSFAASTRLSLSHNVSYYVVLRVLDEASKCKAFISNSPTLIDTTPPNPPPTSTLVGPIESYSVSRDQYIAYIGSYQSLTLIWDQFTDFESSVESYSVGLFILESCGSEGFSLGPLVVDYVPVEQSTSYTFASLNLSPNVTYVARIQARNRAGLTSYKLSEPVMLDYYTVTSGTVKDGRDWSNDAVFQSDITSLSGIFSIAFSQPEYDEERRGLDANSPCPTSHYYSLSTPSSDWSSQPPSSTDGLLSSSIRYEAGQTSNEGNGTRINVDIDTTRKQMISGLYSTELNSTLEWNTVSLNIASNNGDSVLRPHMITSVLFIDAMSDGLLVAHDQPFSSSFKAVGLQLNHNHTNGQGSHIVLWSKDGSGSEVQSIARNVSLNLSETHRYKFRFTAETLGLSYRRSVELYIDDTLYATLYGIPSFTDSVRMTLHMFNHNGYVIPCDSACASDTPQVYSIFSSVSVHKATGSVCDYGDPFYSWSAPIIRLEASVGTQPGSTDVKDFEVVYNPCLPCQPIPCYQYACNISCPGDDDPLTLSFTFAYTNEETELYSGSTPSNVPVPDEPVILSLPHTLSPTVYYINVKATSASGRTATSSSNGILIDVTPPSLSLPILHYDVAFSLTQPTNYQGNNHTVSASWGFYDDESGITEYLWAIGTERFGEDIQEYTSVGLDNQAYNDSLEDILVPNTVYYVSVRARNGAGLTSTYSSSGITYLLIELNRTMLDLLVIIDHVDALTGIRLNGIIQTVFKGDREDSAGVEWTGTPPNISTVYWYIGSEPSQTDILPRLDVSYDDAHSALLRSGILYLDGLAFSNISDLTAIADGTDPSTTGPLYFEPGRPFFHTIEFCTFAHNCETSDPRAAIIIRQKDAQHESKLGEDISLSLYQINPLTTNASILDDNYTLIINTNGGLQTGTMLYAGFLSEADVTRSYRVNVPYISNPYTTIDQTSRSIARRLTGVGGPSFYVSLLGQDNLEGELAINVTFDTGLDWSESEPILVYWDIDESIWREVKSTCGTESKVDFMTGTISVDVTCPNNIPVFECGGNPCDGASCPGYPDALCIPDYCGHCHALWYAGGERVTCSAADPNVCKKPQTALAEPTCSTVDCPCPVEHYTCPQDSVFIETRSDLCCVTYSCQCPSISCPYLMECGHGLQPIPNYYGGRYPGRCCSEYSFEDIDECHDPNIKTCSDICINESPFFSCACPTGKTLASDGRTCGVCYHDGLQYLYGDTVKIGCNWCVCGSDKLSGERWSCRADSCVTGCYHNGSLYPPLSSILLPSTNCTCVLTDKSAEWSCTLVL</sequence>
<dbReference type="SMART" id="SM00179">
    <property type="entry name" value="EGF_CA"/>
    <property type="match status" value="1"/>
</dbReference>
<feature type="chain" id="PRO_5042845039" description="EGF-like calcium-binding domain-containing protein" evidence="3">
    <location>
        <begin position="26"/>
        <end position="4387"/>
    </location>
</feature>
<name>A0AAN0J4H3_AMPQE</name>
<dbReference type="GO" id="GO:0005509">
    <property type="term" value="F:calcium ion binding"/>
    <property type="evidence" value="ECO:0007669"/>
    <property type="project" value="InterPro"/>
</dbReference>
<dbReference type="KEGG" id="aqu:100633663"/>
<dbReference type="InterPro" id="IPR001881">
    <property type="entry name" value="EGF-like_Ca-bd_dom"/>
</dbReference>
<dbReference type="Pfam" id="PF13646">
    <property type="entry name" value="HEAT_2"/>
    <property type="match status" value="1"/>
</dbReference>
<proteinExistence type="predicted"/>
<dbReference type="Gene3D" id="2.10.25.10">
    <property type="entry name" value="Laminin"/>
    <property type="match status" value="1"/>
</dbReference>
<keyword evidence="1" id="KW-1015">Disulfide bond</keyword>
<dbReference type="InterPro" id="IPR036116">
    <property type="entry name" value="FN3_sf"/>
</dbReference>
<evidence type="ECO:0000256" key="1">
    <source>
        <dbReference type="ARBA" id="ARBA00023157"/>
    </source>
</evidence>
<dbReference type="PROSITE" id="PS01187">
    <property type="entry name" value="EGF_CA"/>
    <property type="match status" value="1"/>
</dbReference>
<dbReference type="RefSeq" id="XP_019851919.1">
    <property type="nucleotide sequence ID" value="XM_019996360.1"/>
</dbReference>
<dbReference type="CDD" id="cd00054">
    <property type="entry name" value="EGF_CA"/>
    <property type="match status" value="1"/>
</dbReference>